<feature type="non-terminal residue" evidence="1">
    <location>
        <position position="38"/>
    </location>
</feature>
<proteinExistence type="predicted"/>
<evidence type="ECO:0000313" key="2">
    <source>
        <dbReference type="Proteomes" id="UP001162483"/>
    </source>
</evidence>
<accession>A0ABN9HE89</accession>
<name>A0ABN9HE89_9NEOB</name>
<evidence type="ECO:0000313" key="1">
    <source>
        <dbReference type="EMBL" id="CAI9620114.1"/>
    </source>
</evidence>
<keyword evidence="2" id="KW-1185">Reference proteome</keyword>
<evidence type="ECO:0008006" key="3">
    <source>
        <dbReference type="Google" id="ProtNLM"/>
    </source>
</evidence>
<organism evidence="1 2">
    <name type="scientific">Staurois parvus</name>
    <dbReference type="NCBI Taxonomy" id="386267"/>
    <lineage>
        <taxon>Eukaryota</taxon>
        <taxon>Metazoa</taxon>
        <taxon>Chordata</taxon>
        <taxon>Craniata</taxon>
        <taxon>Vertebrata</taxon>
        <taxon>Euteleostomi</taxon>
        <taxon>Amphibia</taxon>
        <taxon>Batrachia</taxon>
        <taxon>Anura</taxon>
        <taxon>Neobatrachia</taxon>
        <taxon>Ranoidea</taxon>
        <taxon>Ranidae</taxon>
        <taxon>Staurois</taxon>
    </lineage>
</organism>
<protein>
    <recommendedName>
        <fullName evidence="3">Ribosomal protein S12</fullName>
    </recommendedName>
</protein>
<reference evidence="1" key="1">
    <citation type="submission" date="2023-05" db="EMBL/GenBank/DDBJ databases">
        <authorList>
            <person name="Stuckert A."/>
        </authorList>
    </citation>
    <scope>NUCLEOTIDE SEQUENCE</scope>
</reference>
<gene>
    <name evidence="1" type="ORF">SPARVUS_LOCUS15942509</name>
</gene>
<dbReference type="Proteomes" id="UP001162483">
    <property type="component" value="Unassembled WGS sequence"/>
</dbReference>
<comment type="caution">
    <text evidence="1">The sequence shown here is derived from an EMBL/GenBank/DDBJ whole genome shotgun (WGS) entry which is preliminary data.</text>
</comment>
<sequence length="38" mass="4318">MSKECGQAVRKVNRILGCITRGVTSRRKEVLVPLYRSL</sequence>
<dbReference type="EMBL" id="CATNWA010020848">
    <property type="protein sequence ID" value="CAI9620114.1"/>
    <property type="molecule type" value="Genomic_DNA"/>
</dbReference>